<feature type="domain" description="CHK kinase-like" evidence="1">
    <location>
        <begin position="118"/>
        <end position="312"/>
    </location>
</feature>
<dbReference type="HOGENOM" id="CLU_010718_6_0_1"/>
<dbReference type="SUPFAM" id="SSF56112">
    <property type="entry name" value="Protein kinase-like (PK-like)"/>
    <property type="match status" value="1"/>
</dbReference>
<evidence type="ECO:0000313" key="2">
    <source>
        <dbReference type="EMBL" id="EFA03261.1"/>
    </source>
</evidence>
<dbReference type="Proteomes" id="UP000007266">
    <property type="component" value="Linkage group 5"/>
</dbReference>
<dbReference type="InterPro" id="IPR015897">
    <property type="entry name" value="CHK_kinase-like"/>
</dbReference>
<evidence type="ECO:0000259" key="1">
    <source>
        <dbReference type="SMART" id="SM00587"/>
    </source>
</evidence>
<evidence type="ECO:0000313" key="3">
    <source>
        <dbReference type="Proteomes" id="UP000007266"/>
    </source>
</evidence>
<dbReference type="SMART" id="SM00587">
    <property type="entry name" value="CHK"/>
    <property type="match status" value="1"/>
</dbReference>
<dbReference type="PANTHER" id="PTHR11012">
    <property type="entry name" value="PROTEIN KINASE-LIKE DOMAIN-CONTAINING"/>
    <property type="match status" value="1"/>
</dbReference>
<dbReference type="OMA" id="PENHISH"/>
<accession>D6WMZ3</accession>
<name>D6WMZ3_TRICA</name>
<sequence>MAGQELLQEDCLQVLRKFLKSDNFELSSFEIVSFRNPLQGLIGEHFTLRVAYVFQDKKGSQDFFVKTLSSNPYMAEFSKSMQVYEKEAFFFGLLEQFERHQIEVSFAPKGFFFKPYITVIEDLSSEFKGTQKRELLDFDHCLTSLEALAKFHASTILYERIKSKELGQKYRLSDDYRDLLEDKLEHNSLALNWLQASIEGLFQLIDVIPENHISHNEFKEKLGEFLELGDPPQGLIQTILHSDLWTSNFLHHYKDGKPVETKLLDFQTIKSGFVEQDVAEFLMTSTSRAFRGKNSKFLIEYYYKKLQECLGPEGLPPSGDFLQSCDNYMLVGKMHAVVDHAFTFVADEIYVDVLKSEESFRKFLFEERGKWIIESYNKDEKFKNMLYEDVLELRDMLFA</sequence>
<proteinExistence type="predicted"/>
<organism evidence="2 3">
    <name type="scientific">Tribolium castaneum</name>
    <name type="common">Red flour beetle</name>
    <dbReference type="NCBI Taxonomy" id="7070"/>
    <lineage>
        <taxon>Eukaryota</taxon>
        <taxon>Metazoa</taxon>
        <taxon>Ecdysozoa</taxon>
        <taxon>Arthropoda</taxon>
        <taxon>Hexapoda</taxon>
        <taxon>Insecta</taxon>
        <taxon>Pterygota</taxon>
        <taxon>Neoptera</taxon>
        <taxon>Endopterygota</taxon>
        <taxon>Coleoptera</taxon>
        <taxon>Polyphaga</taxon>
        <taxon>Cucujiformia</taxon>
        <taxon>Tenebrionidae</taxon>
        <taxon>Tenebrionidae incertae sedis</taxon>
        <taxon>Tribolium</taxon>
    </lineage>
</organism>
<gene>
    <name evidence="2" type="primary">AUGUSTUS-3.0.2_13195</name>
    <name evidence="2" type="ORF">TcasGA2_TC013195</name>
</gene>
<dbReference type="KEGG" id="tca:657653"/>
<dbReference type="Pfam" id="PF02958">
    <property type="entry name" value="EcKL"/>
    <property type="match status" value="1"/>
</dbReference>
<keyword evidence="3" id="KW-1185">Reference proteome</keyword>
<dbReference type="PANTHER" id="PTHR11012:SF48">
    <property type="entry name" value="CHK KINASE-LIKE DOMAIN-CONTAINING PROTEIN-RELATED"/>
    <property type="match status" value="1"/>
</dbReference>
<dbReference type="InterPro" id="IPR004119">
    <property type="entry name" value="EcKL"/>
</dbReference>
<dbReference type="PhylomeDB" id="D6WMZ3"/>
<dbReference type="OrthoDB" id="190089at2759"/>
<reference evidence="2 3" key="2">
    <citation type="journal article" date="2010" name="Nucleic Acids Res.">
        <title>BeetleBase in 2010: revisions to provide comprehensive genomic information for Tribolium castaneum.</title>
        <authorList>
            <person name="Kim H.S."/>
            <person name="Murphy T."/>
            <person name="Xia J."/>
            <person name="Caragea D."/>
            <person name="Park Y."/>
            <person name="Beeman R.W."/>
            <person name="Lorenzen M.D."/>
            <person name="Butcher S."/>
            <person name="Manak J.R."/>
            <person name="Brown S.J."/>
        </authorList>
    </citation>
    <scope>GENOME REANNOTATION</scope>
    <source>
        <strain evidence="2 3">Georgia GA2</strain>
    </source>
</reference>
<protein>
    <recommendedName>
        <fullName evidence="1">CHK kinase-like domain-containing protein</fullName>
    </recommendedName>
</protein>
<dbReference type="InterPro" id="IPR011009">
    <property type="entry name" value="Kinase-like_dom_sf"/>
</dbReference>
<dbReference type="EMBL" id="KQ971343">
    <property type="protein sequence ID" value="EFA03261.1"/>
    <property type="molecule type" value="Genomic_DNA"/>
</dbReference>
<dbReference type="Gene3D" id="3.90.1200.10">
    <property type="match status" value="1"/>
</dbReference>
<reference evidence="2 3" key="1">
    <citation type="journal article" date="2008" name="Nature">
        <title>The genome of the model beetle and pest Tribolium castaneum.</title>
        <authorList>
            <consortium name="Tribolium Genome Sequencing Consortium"/>
            <person name="Richards S."/>
            <person name="Gibbs R.A."/>
            <person name="Weinstock G.M."/>
            <person name="Brown S.J."/>
            <person name="Denell R."/>
            <person name="Beeman R.W."/>
            <person name="Gibbs R."/>
            <person name="Beeman R.W."/>
            <person name="Brown S.J."/>
            <person name="Bucher G."/>
            <person name="Friedrich M."/>
            <person name="Grimmelikhuijzen C.J."/>
            <person name="Klingler M."/>
            <person name="Lorenzen M."/>
            <person name="Richards S."/>
            <person name="Roth S."/>
            <person name="Schroder R."/>
            <person name="Tautz D."/>
            <person name="Zdobnov E.M."/>
            <person name="Muzny D."/>
            <person name="Gibbs R.A."/>
            <person name="Weinstock G.M."/>
            <person name="Attaway T."/>
            <person name="Bell S."/>
            <person name="Buhay C.J."/>
            <person name="Chandrabose M.N."/>
            <person name="Chavez D."/>
            <person name="Clerk-Blankenburg K.P."/>
            <person name="Cree A."/>
            <person name="Dao M."/>
            <person name="Davis C."/>
            <person name="Chacko J."/>
            <person name="Dinh H."/>
            <person name="Dugan-Rocha S."/>
            <person name="Fowler G."/>
            <person name="Garner T.T."/>
            <person name="Garnes J."/>
            <person name="Gnirke A."/>
            <person name="Hawes A."/>
            <person name="Hernandez J."/>
            <person name="Hines S."/>
            <person name="Holder M."/>
            <person name="Hume J."/>
            <person name="Jhangiani S.N."/>
            <person name="Joshi V."/>
            <person name="Khan Z.M."/>
            <person name="Jackson L."/>
            <person name="Kovar C."/>
            <person name="Kowis A."/>
            <person name="Lee S."/>
            <person name="Lewis L.R."/>
            <person name="Margolis J."/>
            <person name="Morgan M."/>
            <person name="Nazareth L.V."/>
            <person name="Nguyen N."/>
            <person name="Okwuonu G."/>
            <person name="Parker D."/>
            <person name="Richards S."/>
            <person name="Ruiz S.J."/>
            <person name="Santibanez J."/>
            <person name="Savard J."/>
            <person name="Scherer S.E."/>
            <person name="Schneider B."/>
            <person name="Sodergren E."/>
            <person name="Tautz D."/>
            <person name="Vattahil S."/>
            <person name="Villasana D."/>
            <person name="White C.S."/>
            <person name="Wright R."/>
            <person name="Park Y."/>
            <person name="Beeman R.W."/>
            <person name="Lord J."/>
            <person name="Oppert B."/>
            <person name="Lorenzen M."/>
            <person name="Brown S."/>
            <person name="Wang L."/>
            <person name="Savard J."/>
            <person name="Tautz D."/>
            <person name="Richards S."/>
            <person name="Weinstock G."/>
            <person name="Gibbs R.A."/>
            <person name="Liu Y."/>
            <person name="Worley K."/>
            <person name="Weinstock G."/>
            <person name="Elsik C.G."/>
            <person name="Reese J.T."/>
            <person name="Elhaik E."/>
            <person name="Landan G."/>
            <person name="Graur D."/>
            <person name="Arensburger P."/>
            <person name="Atkinson P."/>
            <person name="Beeman R.W."/>
            <person name="Beidler J."/>
            <person name="Brown S.J."/>
            <person name="Demuth J.P."/>
            <person name="Drury D.W."/>
            <person name="Du Y.Z."/>
            <person name="Fujiwara H."/>
            <person name="Lorenzen M."/>
            <person name="Maselli V."/>
            <person name="Osanai M."/>
            <person name="Park Y."/>
            <person name="Robertson H.M."/>
            <person name="Tu Z."/>
            <person name="Wang J.J."/>
            <person name="Wang S."/>
            <person name="Richards S."/>
            <person name="Song H."/>
            <person name="Zhang L."/>
            <person name="Sodergren E."/>
            <person name="Werner D."/>
            <person name="Stanke M."/>
            <person name="Morgenstern B."/>
            <person name="Solovyev V."/>
            <person name="Kosarev P."/>
            <person name="Brown G."/>
            <person name="Chen H.C."/>
            <person name="Ermolaeva O."/>
            <person name="Hlavina W."/>
            <person name="Kapustin Y."/>
            <person name="Kiryutin B."/>
            <person name="Kitts P."/>
            <person name="Maglott D."/>
            <person name="Pruitt K."/>
            <person name="Sapojnikov V."/>
            <person name="Souvorov A."/>
            <person name="Mackey A.J."/>
            <person name="Waterhouse R.M."/>
            <person name="Wyder S."/>
            <person name="Zdobnov E.M."/>
            <person name="Zdobnov E.M."/>
            <person name="Wyder S."/>
            <person name="Kriventseva E.V."/>
            <person name="Kadowaki T."/>
            <person name="Bork P."/>
            <person name="Aranda M."/>
            <person name="Bao R."/>
            <person name="Beermann A."/>
            <person name="Berns N."/>
            <person name="Bolognesi R."/>
            <person name="Bonneton F."/>
            <person name="Bopp D."/>
            <person name="Brown S.J."/>
            <person name="Bucher G."/>
            <person name="Butts T."/>
            <person name="Chaumot A."/>
            <person name="Denell R.E."/>
            <person name="Ferrier D.E."/>
            <person name="Friedrich M."/>
            <person name="Gordon C.M."/>
            <person name="Jindra M."/>
            <person name="Klingler M."/>
            <person name="Lan Q."/>
            <person name="Lattorff H.M."/>
            <person name="Laudet V."/>
            <person name="von Levetsow C."/>
            <person name="Liu Z."/>
            <person name="Lutz R."/>
            <person name="Lynch J.A."/>
            <person name="da Fonseca R.N."/>
            <person name="Posnien N."/>
            <person name="Reuter R."/>
            <person name="Roth S."/>
            <person name="Savard J."/>
            <person name="Schinko J.B."/>
            <person name="Schmitt C."/>
            <person name="Schoppmeier M."/>
            <person name="Schroder R."/>
            <person name="Shippy T.D."/>
            <person name="Simonnet F."/>
            <person name="Marques-Souza H."/>
            <person name="Tautz D."/>
            <person name="Tomoyasu Y."/>
            <person name="Trauner J."/>
            <person name="Van der Zee M."/>
            <person name="Vervoort M."/>
            <person name="Wittkopp N."/>
            <person name="Wimmer E.A."/>
            <person name="Yang X."/>
            <person name="Jones A.K."/>
            <person name="Sattelle D.B."/>
            <person name="Ebert P.R."/>
            <person name="Nelson D."/>
            <person name="Scott J.G."/>
            <person name="Beeman R.W."/>
            <person name="Muthukrishnan S."/>
            <person name="Kramer K.J."/>
            <person name="Arakane Y."/>
            <person name="Beeman R.W."/>
            <person name="Zhu Q."/>
            <person name="Hogenkamp D."/>
            <person name="Dixit R."/>
            <person name="Oppert B."/>
            <person name="Jiang H."/>
            <person name="Zou Z."/>
            <person name="Marshall J."/>
            <person name="Elpidina E."/>
            <person name="Vinokurov K."/>
            <person name="Oppert C."/>
            <person name="Zou Z."/>
            <person name="Evans J."/>
            <person name="Lu Z."/>
            <person name="Zhao P."/>
            <person name="Sumathipala N."/>
            <person name="Altincicek B."/>
            <person name="Vilcinskas A."/>
            <person name="Williams M."/>
            <person name="Hultmark D."/>
            <person name="Hetru C."/>
            <person name="Jiang H."/>
            <person name="Grimmelikhuijzen C.J."/>
            <person name="Hauser F."/>
            <person name="Cazzamali G."/>
            <person name="Williamson M."/>
            <person name="Park Y."/>
            <person name="Li B."/>
            <person name="Tanaka Y."/>
            <person name="Predel R."/>
            <person name="Neupert S."/>
            <person name="Schachtner J."/>
            <person name="Verleyen P."/>
            <person name="Raible F."/>
            <person name="Bork P."/>
            <person name="Friedrich M."/>
            <person name="Walden K.K."/>
            <person name="Robertson H.M."/>
            <person name="Angeli S."/>
            <person name="Foret S."/>
            <person name="Bucher G."/>
            <person name="Schuetz S."/>
            <person name="Maleszka R."/>
            <person name="Wimmer E.A."/>
            <person name="Beeman R.W."/>
            <person name="Lorenzen M."/>
            <person name="Tomoyasu Y."/>
            <person name="Miller S.C."/>
            <person name="Grossmann D."/>
            <person name="Bucher G."/>
        </authorList>
    </citation>
    <scope>NUCLEOTIDE SEQUENCE [LARGE SCALE GENOMIC DNA]</scope>
    <source>
        <strain evidence="2 3">Georgia GA2</strain>
    </source>
</reference>
<dbReference type="InParanoid" id="D6WMZ3"/>
<dbReference type="AlphaFoldDB" id="D6WMZ3"/>